<evidence type="ECO:0000313" key="10">
    <source>
        <dbReference type="RefSeq" id="XP_016650366.1"/>
    </source>
</evidence>
<gene>
    <name evidence="9 10" type="primary">LOC103335544</name>
</gene>
<dbReference type="PANTHER" id="PTHR31113">
    <property type="entry name" value="UPF0496 PROTEIN 3-RELATED"/>
    <property type="match status" value="1"/>
</dbReference>
<reference evidence="9 10" key="3">
    <citation type="submission" date="2025-05" db="UniProtKB">
        <authorList>
            <consortium name="RefSeq"/>
        </authorList>
    </citation>
    <scope>IDENTIFICATION</scope>
</reference>
<dbReference type="InterPro" id="IPR007749">
    <property type="entry name" value="DUF677"/>
</dbReference>
<evidence type="ECO:0000313" key="8">
    <source>
        <dbReference type="Proteomes" id="UP000694861"/>
    </source>
</evidence>
<evidence type="ECO:0000256" key="3">
    <source>
        <dbReference type="ARBA" id="ARBA00022692"/>
    </source>
</evidence>
<reference evidence="8" key="2">
    <citation type="journal article" date="2012" name="Nat. Commun.">
        <title>The genome of Prunus mume.</title>
        <authorList>
            <person name="Zhang Q."/>
            <person name="Chen W."/>
            <person name="Sun L."/>
            <person name="Zhao F."/>
            <person name="Huang B."/>
            <person name="Yang W."/>
            <person name="Tao Y."/>
            <person name="Wang J."/>
            <person name="Yuan Z."/>
            <person name="Fan G."/>
            <person name="Xing Z."/>
            <person name="Han C."/>
            <person name="Pan H."/>
            <person name="Zhong X."/>
            <person name="Shi W."/>
            <person name="Liang X."/>
            <person name="Du D."/>
            <person name="Sun F."/>
            <person name="Xu Z."/>
            <person name="Hao R."/>
            <person name="Lv T."/>
            <person name="Lv Y."/>
            <person name="Zheng Z."/>
            <person name="Sun M."/>
            <person name="Luo L."/>
            <person name="Cai M."/>
            <person name="Gao Y."/>
            <person name="Wang J."/>
            <person name="Yin Y."/>
            <person name="Xu X."/>
            <person name="Cheng T."/>
            <person name="Wang J."/>
        </authorList>
    </citation>
    <scope>NUCLEOTIDE SEQUENCE [LARGE SCALE GENOMIC DNA]</scope>
</reference>
<evidence type="ECO:0000256" key="7">
    <source>
        <dbReference type="SAM" id="Phobius"/>
    </source>
</evidence>
<keyword evidence="3 7" id="KW-0812">Transmembrane</keyword>
<evidence type="ECO:0000313" key="9">
    <source>
        <dbReference type="RefSeq" id="XP_008236780.1"/>
    </source>
</evidence>
<reference evidence="8" key="1">
    <citation type="journal article" date="1997" name="Nucleic Acids Res.">
        <title>tRNAscan-SE: a program for improved detection of transfer RNA genes in genomic sequence.</title>
        <authorList>
            <person name="Lowe T.M."/>
            <person name="Eddy S.R."/>
        </authorList>
    </citation>
    <scope>NUCLEOTIDE SEQUENCE [LARGE SCALE GENOMIC DNA]</scope>
</reference>
<evidence type="ECO:0000256" key="2">
    <source>
        <dbReference type="ARBA" id="ARBA00009074"/>
    </source>
</evidence>
<name>A0ABM0PAL2_PRUMU</name>
<comment type="similarity">
    <text evidence="2">Belongs to the UPF0496 family.</text>
</comment>
<organism evidence="8 9">
    <name type="scientific">Prunus mume</name>
    <name type="common">Japanese apricot</name>
    <name type="synonym">Armeniaca mume</name>
    <dbReference type="NCBI Taxonomy" id="102107"/>
    <lineage>
        <taxon>Eukaryota</taxon>
        <taxon>Viridiplantae</taxon>
        <taxon>Streptophyta</taxon>
        <taxon>Embryophyta</taxon>
        <taxon>Tracheophyta</taxon>
        <taxon>Spermatophyta</taxon>
        <taxon>Magnoliopsida</taxon>
        <taxon>eudicotyledons</taxon>
        <taxon>Gunneridae</taxon>
        <taxon>Pentapetalae</taxon>
        <taxon>rosids</taxon>
        <taxon>fabids</taxon>
        <taxon>Rosales</taxon>
        <taxon>Rosaceae</taxon>
        <taxon>Amygdaloideae</taxon>
        <taxon>Amygdaleae</taxon>
        <taxon>Prunus</taxon>
    </lineage>
</organism>
<accession>A0ABM0PAL2</accession>
<evidence type="ECO:0000256" key="4">
    <source>
        <dbReference type="ARBA" id="ARBA00022989"/>
    </source>
</evidence>
<feature type="transmembrane region" description="Helical" evidence="7">
    <location>
        <begin position="233"/>
        <end position="252"/>
    </location>
</feature>
<keyword evidence="8" id="KW-1185">Reference proteome</keyword>
<dbReference type="Proteomes" id="UP000694861">
    <property type="component" value="Linkage group LG6"/>
</dbReference>
<comment type="subcellular location">
    <subcellularLocation>
        <location evidence="1">Membrane</location>
    </subcellularLocation>
</comment>
<dbReference type="Pfam" id="PF05055">
    <property type="entry name" value="DUF677"/>
    <property type="match status" value="1"/>
</dbReference>
<protein>
    <submittedName>
        <fullName evidence="9 10">Uncharacterized protein LOC103335544</fullName>
    </submittedName>
</protein>
<keyword evidence="6" id="KW-0175">Coiled coil</keyword>
<dbReference type="GeneID" id="103335544"/>
<feature type="transmembrane region" description="Helical" evidence="7">
    <location>
        <begin position="208"/>
        <end position="227"/>
    </location>
</feature>
<sequence>MGNICGNNADCFKHDEDIRSFETEVKGKAIQMFDSLNSSGSFPTDLCNYYVLHVRDWNQKSGELVFILQKDIEGVKGKQSKRRRKKNLRFQKVVDEFVDNSREMLDLLSELEKFIKSADKTHKSIEAVVREYFDKQGNPTDDHYKRIAQKLKDLKAGTNTEHFTKSVLPKIERLLNMQSELLKKLNREKLKLVKKQQITGYWKKTVDMLYIAGGAAMCLCVVATAVLASPSALSIAAITLALAAGAGVAFAGQQWTSSFWKEYQDHLKAKERLVDKMHVSNRAASKGLGNIKHYCERVADDINSLFDQQDFGNSEKQINNVTMQDIQNKLEPFKEKIKTLEGEVDKCRTELMETRDEVAKAGSTALIKI</sequence>
<evidence type="ECO:0000256" key="1">
    <source>
        <dbReference type="ARBA" id="ARBA00004370"/>
    </source>
</evidence>
<dbReference type="RefSeq" id="XP_008236780.1">
    <property type="nucleotide sequence ID" value="XM_008238558.2"/>
</dbReference>
<feature type="coiled-coil region" evidence="6">
    <location>
        <begin position="323"/>
        <end position="357"/>
    </location>
</feature>
<keyword evidence="5 7" id="KW-0472">Membrane</keyword>
<evidence type="ECO:0000256" key="6">
    <source>
        <dbReference type="SAM" id="Coils"/>
    </source>
</evidence>
<evidence type="ECO:0000256" key="5">
    <source>
        <dbReference type="ARBA" id="ARBA00023136"/>
    </source>
</evidence>
<keyword evidence="4 7" id="KW-1133">Transmembrane helix</keyword>
<dbReference type="RefSeq" id="XP_016650366.1">
    <property type="nucleotide sequence ID" value="XM_016794880.1"/>
</dbReference>
<dbReference type="PANTHER" id="PTHR31113:SF3">
    <property type="entry name" value="UPF0496 PROTEIN 1"/>
    <property type="match status" value="1"/>
</dbReference>
<proteinExistence type="inferred from homology"/>